<evidence type="ECO:0000313" key="5">
    <source>
        <dbReference type="EMBL" id="ANO52904.1"/>
    </source>
</evidence>
<gene>
    <name evidence="5" type="ORF">BA177_01515</name>
</gene>
<sequence>MRLSDFIDASNRAGSTQPILALMEHAAADLGFDRYAYCALTRHHRYEAGENAAPAVAHNFPAAWINYYFERDYQTRDPVVLLAPEIERPFLWDALDGAYRLDRAQQTLMLEADDAGLKDGVGVPLHGPRGNVCLATFAAGDGHPRPAAELPRLELLATQFHAAYSAVGRAGSNRRTAVLSRRERECLQWVAAGKSSWDIGVILNISERTVNFHVRNALRKLNANTRVLAVVKAIRYGLISL</sequence>
<keyword evidence="1" id="KW-0805">Transcription regulation</keyword>
<dbReference type="InterPro" id="IPR000792">
    <property type="entry name" value="Tscrpt_reg_LuxR_C"/>
</dbReference>
<dbReference type="Gene3D" id="1.10.10.10">
    <property type="entry name" value="Winged helix-like DNA-binding domain superfamily/Winged helix DNA-binding domain"/>
    <property type="match status" value="1"/>
</dbReference>
<evidence type="ECO:0000256" key="3">
    <source>
        <dbReference type="ARBA" id="ARBA00023163"/>
    </source>
</evidence>
<dbReference type="KEGG" id="woc:BA177_01515"/>
<protein>
    <recommendedName>
        <fullName evidence="4">HTH luxR-type domain-containing protein</fullName>
    </recommendedName>
</protein>
<accession>A0A193LKH6</accession>
<dbReference type="SUPFAM" id="SSF75516">
    <property type="entry name" value="Pheromone-binding domain of LuxR-like quorum-sensing transcription factors"/>
    <property type="match status" value="1"/>
</dbReference>
<dbReference type="EMBL" id="CP016268">
    <property type="protein sequence ID" value="ANO52904.1"/>
    <property type="molecule type" value="Genomic_DNA"/>
</dbReference>
<dbReference type="InterPro" id="IPR016032">
    <property type="entry name" value="Sig_transdc_resp-reg_C-effctor"/>
</dbReference>
<keyword evidence="3" id="KW-0804">Transcription</keyword>
<evidence type="ECO:0000313" key="6">
    <source>
        <dbReference type="Proteomes" id="UP000092695"/>
    </source>
</evidence>
<dbReference type="Pfam" id="PF00196">
    <property type="entry name" value="GerE"/>
    <property type="match status" value="1"/>
</dbReference>
<dbReference type="PANTHER" id="PTHR44688">
    <property type="entry name" value="DNA-BINDING TRANSCRIPTIONAL ACTIVATOR DEVR_DOSR"/>
    <property type="match status" value="1"/>
</dbReference>
<evidence type="ECO:0000256" key="1">
    <source>
        <dbReference type="ARBA" id="ARBA00023015"/>
    </source>
</evidence>
<dbReference type="Proteomes" id="UP000092695">
    <property type="component" value="Chromosome"/>
</dbReference>
<organism evidence="5 6">
    <name type="scientific">Woeseia oceani</name>
    <dbReference type="NCBI Taxonomy" id="1548547"/>
    <lineage>
        <taxon>Bacteria</taxon>
        <taxon>Pseudomonadati</taxon>
        <taxon>Pseudomonadota</taxon>
        <taxon>Gammaproteobacteria</taxon>
        <taxon>Woeseiales</taxon>
        <taxon>Woeseiaceae</taxon>
        <taxon>Woeseia</taxon>
    </lineage>
</organism>
<dbReference type="GO" id="GO:0003677">
    <property type="term" value="F:DNA binding"/>
    <property type="evidence" value="ECO:0007669"/>
    <property type="project" value="UniProtKB-KW"/>
</dbReference>
<reference evidence="5 6" key="1">
    <citation type="submission" date="2016-06" db="EMBL/GenBank/DDBJ databases">
        <title>Complete genome sequence of a deep-branching marine Gamma Proteobacterium Woeseia oceani type strain XK5.</title>
        <authorList>
            <person name="Mu D."/>
            <person name="Du Z."/>
        </authorList>
    </citation>
    <scope>NUCLEOTIDE SEQUENCE [LARGE SCALE GENOMIC DNA]</scope>
    <source>
        <strain evidence="5 6">XK5</strain>
    </source>
</reference>
<dbReference type="RefSeq" id="WP_068618708.1">
    <property type="nucleotide sequence ID" value="NZ_CP016268.1"/>
</dbReference>
<dbReference type="SMART" id="SM00421">
    <property type="entry name" value="HTH_LUXR"/>
    <property type="match status" value="1"/>
</dbReference>
<dbReference type="STRING" id="1548547.BA177_01515"/>
<proteinExistence type="predicted"/>
<dbReference type="SUPFAM" id="SSF46894">
    <property type="entry name" value="C-terminal effector domain of the bipartite response regulators"/>
    <property type="match status" value="1"/>
</dbReference>
<dbReference type="GO" id="GO:0006355">
    <property type="term" value="P:regulation of DNA-templated transcription"/>
    <property type="evidence" value="ECO:0007669"/>
    <property type="project" value="InterPro"/>
</dbReference>
<dbReference type="Gene3D" id="3.30.450.80">
    <property type="entry name" value="Transcription factor LuxR-like, autoinducer-binding domain"/>
    <property type="match status" value="1"/>
</dbReference>
<dbReference type="PROSITE" id="PS00622">
    <property type="entry name" value="HTH_LUXR_1"/>
    <property type="match status" value="1"/>
</dbReference>
<evidence type="ECO:0000256" key="2">
    <source>
        <dbReference type="ARBA" id="ARBA00023125"/>
    </source>
</evidence>
<dbReference type="PANTHER" id="PTHR44688:SF16">
    <property type="entry name" value="DNA-BINDING TRANSCRIPTIONAL ACTIVATOR DEVR_DOSR"/>
    <property type="match status" value="1"/>
</dbReference>
<dbReference type="InterPro" id="IPR005143">
    <property type="entry name" value="TF_LuxR_autoind-bd_dom"/>
</dbReference>
<dbReference type="PRINTS" id="PR00038">
    <property type="entry name" value="HTHLUXR"/>
</dbReference>
<dbReference type="InterPro" id="IPR036693">
    <property type="entry name" value="TF_LuxR_autoind-bd_dom_sf"/>
</dbReference>
<dbReference type="Pfam" id="PF03472">
    <property type="entry name" value="Autoind_bind"/>
    <property type="match status" value="1"/>
</dbReference>
<feature type="domain" description="HTH luxR-type" evidence="4">
    <location>
        <begin position="172"/>
        <end position="237"/>
    </location>
</feature>
<dbReference type="CDD" id="cd06170">
    <property type="entry name" value="LuxR_C_like"/>
    <property type="match status" value="1"/>
</dbReference>
<name>A0A193LKH6_9GAMM</name>
<dbReference type="AlphaFoldDB" id="A0A193LKH6"/>
<keyword evidence="6" id="KW-1185">Reference proteome</keyword>
<evidence type="ECO:0000259" key="4">
    <source>
        <dbReference type="PROSITE" id="PS50043"/>
    </source>
</evidence>
<keyword evidence="2" id="KW-0238">DNA-binding</keyword>
<dbReference type="InterPro" id="IPR036388">
    <property type="entry name" value="WH-like_DNA-bd_sf"/>
</dbReference>
<dbReference type="PROSITE" id="PS50043">
    <property type="entry name" value="HTH_LUXR_2"/>
    <property type="match status" value="1"/>
</dbReference>